<feature type="compositionally biased region" description="Low complexity" evidence="1">
    <location>
        <begin position="54"/>
        <end position="91"/>
    </location>
</feature>
<dbReference type="Proteomes" id="UP001063166">
    <property type="component" value="Unassembled WGS sequence"/>
</dbReference>
<keyword evidence="2" id="KW-0472">Membrane</keyword>
<feature type="transmembrane region" description="Helical" evidence="2">
    <location>
        <begin position="140"/>
        <end position="165"/>
    </location>
</feature>
<keyword evidence="2" id="KW-1133">Transmembrane helix</keyword>
<accession>A0A9P3PDV3</accession>
<protein>
    <submittedName>
        <fullName evidence="3">Uncharacterized protein</fullName>
    </submittedName>
</protein>
<dbReference type="EMBL" id="BRPK01000001">
    <property type="protein sequence ID" value="GLB33662.1"/>
    <property type="molecule type" value="Genomic_DNA"/>
</dbReference>
<reference evidence="3" key="1">
    <citation type="submission" date="2022-07" db="EMBL/GenBank/DDBJ databases">
        <title>The genome of Lyophyllum shimeji provides insight into the initial evolution of ectomycorrhizal fungal genome.</title>
        <authorList>
            <person name="Kobayashi Y."/>
            <person name="Shibata T."/>
            <person name="Hirakawa H."/>
            <person name="Shigenobu S."/>
            <person name="Nishiyama T."/>
            <person name="Yamada A."/>
            <person name="Hasebe M."/>
            <person name="Kawaguchi M."/>
        </authorList>
    </citation>
    <scope>NUCLEOTIDE SEQUENCE</scope>
    <source>
        <strain evidence="3">AT787</strain>
    </source>
</reference>
<feature type="region of interest" description="Disordered" evidence="1">
    <location>
        <begin position="249"/>
        <end position="316"/>
    </location>
</feature>
<comment type="caution">
    <text evidence="3">The sequence shown here is derived from an EMBL/GenBank/DDBJ whole genome shotgun (WGS) entry which is preliminary data.</text>
</comment>
<sequence length="316" mass="33032">MHRIRPARLHADRRGLIPNVLSDVGLGKDAPTSNPLGLPLPDITSLIPLPPLSAPGSSSAPTSSSSSSIVSSTRTSSSSLSSSVTSSSSTPSPTPTPPPTSVYETTSGGQVHTLTTYLDATPSASQSSVPPPKSFLQNKVLSGVVFALIGLIALFVILAMATFALRRKRNNRLLKEAISFDPSSTMDSTHHYGDEKDRMSMGFGSPRSSDDRSGHGHAGYNAFGTKYTGIQGRTEHNITLPQAPARALSPNPQGYALGPGEKGPAPPAQPAGINWGRTPTPAPAPLPPTFGASNRTENTADERAQSQNRILKVANE</sequence>
<feature type="compositionally biased region" description="Basic and acidic residues" evidence="1">
    <location>
        <begin position="188"/>
        <end position="199"/>
    </location>
</feature>
<evidence type="ECO:0000256" key="2">
    <source>
        <dbReference type="SAM" id="Phobius"/>
    </source>
</evidence>
<name>A0A9P3PDV3_LYOSH</name>
<keyword evidence="4" id="KW-1185">Reference proteome</keyword>
<evidence type="ECO:0000256" key="1">
    <source>
        <dbReference type="SAM" id="MobiDB-lite"/>
    </source>
</evidence>
<proteinExistence type="predicted"/>
<dbReference type="AlphaFoldDB" id="A0A9P3PDV3"/>
<feature type="region of interest" description="Disordered" evidence="1">
    <location>
        <begin position="184"/>
        <end position="217"/>
    </location>
</feature>
<feature type="region of interest" description="Disordered" evidence="1">
    <location>
        <begin position="51"/>
        <end position="107"/>
    </location>
</feature>
<evidence type="ECO:0000313" key="4">
    <source>
        <dbReference type="Proteomes" id="UP001063166"/>
    </source>
</evidence>
<gene>
    <name evidence="3" type="ORF">LshimejAT787_0105460</name>
</gene>
<organism evidence="3 4">
    <name type="scientific">Lyophyllum shimeji</name>
    <name type="common">Hon-shimeji</name>
    <name type="synonym">Tricholoma shimeji</name>
    <dbReference type="NCBI Taxonomy" id="47721"/>
    <lineage>
        <taxon>Eukaryota</taxon>
        <taxon>Fungi</taxon>
        <taxon>Dikarya</taxon>
        <taxon>Basidiomycota</taxon>
        <taxon>Agaricomycotina</taxon>
        <taxon>Agaricomycetes</taxon>
        <taxon>Agaricomycetidae</taxon>
        <taxon>Agaricales</taxon>
        <taxon>Tricholomatineae</taxon>
        <taxon>Lyophyllaceae</taxon>
        <taxon>Lyophyllum</taxon>
    </lineage>
</organism>
<evidence type="ECO:0000313" key="3">
    <source>
        <dbReference type="EMBL" id="GLB33662.1"/>
    </source>
</evidence>
<dbReference type="OrthoDB" id="2693038at2759"/>
<keyword evidence="2" id="KW-0812">Transmembrane</keyword>